<comment type="caution">
    <text evidence="2">The sequence shown here is derived from an EMBL/GenBank/DDBJ whole genome shotgun (WGS) entry which is preliminary data.</text>
</comment>
<gene>
    <name evidence="2" type="ORF">M9Y10_002999</name>
</gene>
<organism evidence="2 3">
    <name type="scientific">Tritrichomonas musculus</name>
    <dbReference type="NCBI Taxonomy" id="1915356"/>
    <lineage>
        <taxon>Eukaryota</taxon>
        <taxon>Metamonada</taxon>
        <taxon>Parabasalia</taxon>
        <taxon>Tritrichomonadida</taxon>
        <taxon>Tritrichomonadidae</taxon>
        <taxon>Tritrichomonas</taxon>
    </lineage>
</organism>
<proteinExistence type="predicted"/>
<dbReference type="InterPro" id="IPR029058">
    <property type="entry name" value="AB_hydrolase_fold"/>
</dbReference>
<evidence type="ECO:0000313" key="2">
    <source>
        <dbReference type="EMBL" id="KAK8900669.1"/>
    </source>
</evidence>
<dbReference type="Proteomes" id="UP001470230">
    <property type="component" value="Unassembled WGS sequence"/>
</dbReference>
<feature type="signal peptide" evidence="1">
    <location>
        <begin position="1"/>
        <end position="16"/>
    </location>
</feature>
<evidence type="ECO:0000256" key="1">
    <source>
        <dbReference type="SAM" id="SignalP"/>
    </source>
</evidence>
<dbReference type="PANTHER" id="PTHR11440">
    <property type="entry name" value="LECITHIN-CHOLESTEROL ACYLTRANSFERASE-RELATED"/>
    <property type="match status" value="1"/>
</dbReference>
<dbReference type="Gene3D" id="3.40.50.1820">
    <property type="entry name" value="alpha/beta hydrolase"/>
    <property type="match status" value="1"/>
</dbReference>
<keyword evidence="3" id="KW-1185">Reference proteome</keyword>
<name>A0ABR2LBE6_9EUKA</name>
<sequence length="469" mass="54255">MLFLFTLTFLVGPISYKKPVILLPGLYGSSLYVSYNEKAHVPWYCPKRMDDELLWIRTKFLIPPFLNCMALLTQLTFDNETQQVHNLEGVNITVKDFGGRSSVDYVIKNLGKFIPSHHGHKTGKLTFFDNFGSMIDYFEDRGYEVGKNFFVAPYDWRRAPLFIDDYWIQLRQLIEKIYDNSNGQKVTLLGFSMGCFMIQQFLAGRQLIINNKSKNIDGRPIWTSIKDKNLTVSDSWKKKYIEKVVFLAPSFGGSIKAFDGMIRRFSPLVPFYRTEYIADMSTSIPGFFSHWPNLEIFKGDTVVRGPDGQNYTVEQLRDLVYDHSNIKKDYVPIMDISIDLQRKAPIDIGENIPLTIIYNSKIPTTNFLDYRYGWNHDPIRILNGSGDGSLPAKGIRYVCDHWKTIKRAMVCIDLGKNDYRHFKHGRLTIQPIVLDLIYNATVGNPENGNQQWWMKKGKTEIYLGQHHSN</sequence>
<dbReference type="SUPFAM" id="SSF53474">
    <property type="entry name" value="alpha/beta-Hydrolases"/>
    <property type="match status" value="1"/>
</dbReference>
<feature type="chain" id="PRO_5045240951" description="Lecithin:cholesterol acyltransferase family protein" evidence="1">
    <location>
        <begin position="17"/>
        <end position="469"/>
    </location>
</feature>
<accession>A0ABR2LBE6</accession>
<dbReference type="Pfam" id="PF02450">
    <property type="entry name" value="LCAT"/>
    <property type="match status" value="1"/>
</dbReference>
<protein>
    <recommendedName>
        <fullName evidence="4">Lecithin:cholesterol acyltransferase family protein</fullName>
    </recommendedName>
</protein>
<keyword evidence="1" id="KW-0732">Signal</keyword>
<evidence type="ECO:0000313" key="3">
    <source>
        <dbReference type="Proteomes" id="UP001470230"/>
    </source>
</evidence>
<reference evidence="2 3" key="1">
    <citation type="submission" date="2024-04" db="EMBL/GenBank/DDBJ databases">
        <title>Tritrichomonas musculus Genome.</title>
        <authorList>
            <person name="Alves-Ferreira E."/>
            <person name="Grigg M."/>
            <person name="Lorenzi H."/>
            <person name="Galac M."/>
        </authorList>
    </citation>
    <scope>NUCLEOTIDE SEQUENCE [LARGE SCALE GENOMIC DNA]</scope>
    <source>
        <strain evidence="2 3">EAF2021</strain>
    </source>
</reference>
<dbReference type="InterPro" id="IPR003386">
    <property type="entry name" value="LACT/PDAT_acylTrfase"/>
</dbReference>
<evidence type="ECO:0008006" key="4">
    <source>
        <dbReference type="Google" id="ProtNLM"/>
    </source>
</evidence>
<dbReference type="EMBL" id="JAPFFF010000001">
    <property type="protein sequence ID" value="KAK8900669.1"/>
    <property type="molecule type" value="Genomic_DNA"/>
</dbReference>